<proteinExistence type="predicted"/>
<reference evidence="1 2" key="1">
    <citation type="submission" date="2017-09" db="EMBL/GenBank/DDBJ databases">
        <title>Depth-based differentiation of microbial function through sediment-hosted aquifers and enrichment of novel symbionts in the deep terrestrial subsurface.</title>
        <authorList>
            <person name="Probst A.J."/>
            <person name="Ladd B."/>
            <person name="Jarett J.K."/>
            <person name="Geller-Mcgrath D.E."/>
            <person name="Sieber C.M."/>
            <person name="Emerson J.B."/>
            <person name="Anantharaman K."/>
            <person name="Thomas B.C."/>
            <person name="Malmstrom R."/>
            <person name="Stieglmeier M."/>
            <person name="Klingl A."/>
            <person name="Woyke T."/>
            <person name="Ryan C.M."/>
            <person name="Banfield J.F."/>
        </authorList>
    </citation>
    <scope>NUCLEOTIDE SEQUENCE [LARGE SCALE GENOMIC DNA]</scope>
    <source>
        <strain evidence="1">CG23_combo_of_CG06-09_8_20_14_all_41_10</strain>
    </source>
</reference>
<gene>
    <name evidence="1" type="ORF">COX41_01015</name>
</gene>
<organism evidence="1 2">
    <name type="scientific">Candidatus Sherwoodlollariibacterium unditelluris</name>
    <dbReference type="NCBI Taxonomy" id="1974757"/>
    <lineage>
        <taxon>Bacteria</taxon>
        <taxon>Pseudomonadati</taxon>
        <taxon>Candidatus Omnitrophota</taxon>
        <taxon>Candidatus Sherwoodlollariibacterium</taxon>
    </lineage>
</organism>
<name>A0A2G9YKL9_9BACT</name>
<evidence type="ECO:0000313" key="2">
    <source>
        <dbReference type="Proteomes" id="UP000231292"/>
    </source>
</evidence>
<evidence type="ECO:0000313" key="1">
    <source>
        <dbReference type="EMBL" id="PIP19779.1"/>
    </source>
</evidence>
<protein>
    <submittedName>
        <fullName evidence="1">Uncharacterized protein</fullName>
    </submittedName>
</protein>
<comment type="caution">
    <text evidence="1">The sequence shown here is derived from an EMBL/GenBank/DDBJ whole genome shotgun (WGS) entry which is preliminary data.</text>
</comment>
<sequence>MSFIIGKVTRKVSKQHNEYFVGKVCNLPVRGAWSKKGQDDLCLFLDNEKIEFLSKENKPAAEAGVQEEEKQ</sequence>
<accession>A0A2G9YKL9</accession>
<dbReference type="EMBL" id="PCRK01000021">
    <property type="protein sequence ID" value="PIP19779.1"/>
    <property type="molecule type" value="Genomic_DNA"/>
</dbReference>
<dbReference type="Proteomes" id="UP000231292">
    <property type="component" value="Unassembled WGS sequence"/>
</dbReference>
<dbReference type="AlphaFoldDB" id="A0A2G9YKL9"/>